<feature type="signal peptide" evidence="1">
    <location>
        <begin position="1"/>
        <end position="22"/>
    </location>
</feature>
<dbReference type="Proteomes" id="UP000321362">
    <property type="component" value="Chromosome"/>
</dbReference>
<dbReference type="EMBL" id="CP042437">
    <property type="protein sequence ID" value="QEC76354.1"/>
    <property type="molecule type" value="Genomic_DNA"/>
</dbReference>
<name>A0A5B8VY73_9SPHI</name>
<evidence type="ECO:0000256" key="1">
    <source>
        <dbReference type="SAM" id="SignalP"/>
    </source>
</evidence>
<organism evidence="2 3">
    <name type="scientific">Mucilaginibacter ginsenosidivorax</name>
    <dbReference type="NCBI Taxonomy" id="862126"/>
    <lineage>
        <taxon>Bacteria</taxon>
        <taxon>Pseudomonadati</taxon>
        <taxon>Bacteroidota</taxon>
        <taxon>Sphingobacteriia</taxon>
        <taxon>Sphingobacteriales</taxon>
        <taxon>Sphingobacteriaceae</taxon>
        <taxon>Mucilaginibacter</taxon>
    </lineage>
</organism>
<accession>A0A5B8VY73</accession>
<keyword evidence="3" id="KW-1185">Reference proteome</keyword>
<gene>
    <name evidence="2" type="ORF">FSB76_10500</name>
</gene>
<dbReference type="RefSeq" id="WP_147053530.1">
    <property type="nucleotide sequence ID" value="NZ_CP042437.1"/>
</dbReference>
<keyword evidence="1" id="KW-0732">Signal</keyword>
<proteinExistence type="predicted"/>
<sequence length="291" mass="32015">MLKMYKYVVILVLTAAPLFSRAQTDTSKNINGQDRDTPVPSSRFISFRNAKFSVGAGIEGAFPAMMKSTVNPSELSITYKDTRPDHSKYPYVSGGVALDIYSNNSLAGLLVGVNYSVSTTTYQQDKVATDYFSINRLEVPIYLKFRPGRVDATNHLWLLFGGIFSLPVSVNRQYITASSATPDGATFTDTNISQVSNLFLVSGSVGYEGYVMKRTRAAVFLSAAYSVNSQFNRDYIEYNPAVAQGPNGITTGGQSVLANFPNYSAHELRFTLGLKIFIKLKKHILKDAEDI</sequence>
<protein>
    <recommendedName>
        <fullName evidence="4">PorT family protein</fullName>
    </recommendedName>
</protein>
<evidence type="ECO:0000313" key="3">
    <source>
        <dbReference type="Proteomes" id="UP000321362"/>
    </source>
</evidence>
<dbReference type="KEGG" id="mgk:FSB76_10500"/>
<dbReference type="AlphaFoldDB" id="A0A5B8VY73"/>
<evidence type="ECO:0000313" key="2">
    <source>
        <dbReference type="EMBL" id="QEC76354.1"/>
    </source>
</evidence>
<evidence type="ECO:0008006" key="4">
    <source>
        <dbReference type="Google" id="ProtNLM"/>
    </source>
</evidence>
<reference evidence="2 3" key="1">
    <citation type="journal article" date="2013" name="J. Microbiol.">
        <title>Mucilaginibacter ginsenosidivorax sp. nov., with ginsenoside converting activity isolated from sediment.</title>
        <authorList>
            <person name="Kim J.K."/>
            <person name="Choi T.E."/>
            <person name="Liu Q.M."/>
            <person name="Park H.Y."/>
            <person name="Yi T.H."/>
            <person name="Yoon M.H."/>
            <person name="Kim S.C."/>
            <person name="Im W.T."/>
        </authorList>
    </citation>
    <scope>NUCLEOTIDE SEQUENCE [LARGE SCALE GENOMIC DNA]</scope>
    <source>
        <strain evidence="2 3">KHI28</strain>
    </source>
</reference>
<feature type="chain" id="PRO_5023069865" description="PorT family protein" evidence="1">
    <location>
        <begin position="23"/>
        <end position="291"/>
    </location>
</feature>